<name>A0ABP7L6B9_9MICO</name>
<gene>
    <name evidence="2" type="ORF">GCM10022381_41620</name>
</gene>
<reference evidence="3" key="1">
    <citation type="journal article" date="2019" name="Int. J. Syst. Evol. Microbiol.">
        <title>The Global Catalogue of Microorganisms (GCM) 10K type strain sequencing project: providing services to taxonomists for standard genome sequencing and annotation.</title>
        <authorList>
            <consortium name="The Broad Institute Genomics Platform"/>
            <consortium name="The Broad Institute Genome Sequencing Center for Infectious Disease"/>
            <person name="Wu L."/>
            <person name="Ma J."/>
        </authorList>
    </citation>
    <scope>NUCLEOTIDE SEQUENCE [LARGE SCALE GENOMIC DNA]</scope>
    <source>
        <strain evidence="3">JCM 17021</strain>
    </source>
</reference>
<keyword evidence="1" id="KW-1133">Transmembrane helix</keyword>
<evidence type="ECO:0000313" key="3">
    <source>
        <dbReference type="Proteomes" id="UP001501803"/>
    </source>
</evidence>
<evidence type="ECO:0000313" key="2">
    <source>
        <dbReference type="EMBL" id="GAA3895781.1"/>
    </source>
</evidence>
<keyword evidence="1" id="KW-0472">Membrane</keyword>
<evidence type="ECO:0000256" key="1">
    <source>
        <dbReference type="SAM" id="Phobius"/>
    </source>
</evidence>
<organism evidence="2 3">
    <name type="scientific">Leifsonia kafniensis</name>
    <dbReference type="NCBI Taxonomy" id="475957"/>
    <lineage>
        <taxon>Bacteria</taxon>
        <taxon>Bacillati</taxon>
        <taxon>Actinomycetota</taxon>
        <taxon>Actinomycetes</taxon>
        <taxon>Micrococcales</taxon>
        <taxon>Microbacteriaceae</taxon>
        <taxon>Leifsonia</taxon>
    </lineage>
</organism>
<feature type="transmembrane region" description="Helical" evidence="1">
    <location>
        <begin position="6"/>
        <end position="28"/>
    </location>
</feature>
<proteinExistence type="predicted"/>
<sequence>MTLIELIVAMGVFMIFIAMVLTTIVTLAQSATRAQLTAEASNASLTVFGSFDRQARYADAINTPGTSPTGKRYMEFRTPGNSSASGFTTCTQWRFNPALGRLESRSWKDIVGVSLPPFTTKLTNVIDDGGANYPFKLTLATSAVTMQQLTVTLHSGNAKLNAGALMSSTFVARNSSTASPALVCAPSGYRE</sequence>
<comment type="caution">
    <text evidence="2">The sequence shown here is derived from an EMBL/GenBank/DDBJ whole genome shotgun (WGS) entry which is preliminary data.</text>
</comment>
<keyword evidence="3" id="KW-1185">Reference proteome</keyword>
<dbReference type="Proteomes" id="UP001501803">
    <property type="component" value="Unassembled WGS sequence"/>
</dbReference>
<protein>
    <recommendedName>
        <fullName evidence="4">Type II secretion system protein</fullName>
    </recommendedName>
</protein>
<dbReference type="RefSeq" id="WP_345069852.1">
    <property type="nucleotide sequence ID" value="NZ_BAABCN010000018.1"/>
</dbReference>
<dbReference type="EMBL" id="BAABCN010000018">
    <property type="protein sequence ID" value="GAA3895781.1"/>
    <property type="molecule type" value="Genomic_DNA"/>
</dbReference>
<keyword evidence="1" id="KW-0812">Transmembrane</keyword>
<evidence type="ECO:0008006" key="4">
    <source>
        <dbReference type="Google" id="ProtNLM"/>
    </source>
</evidence>
<accession>A0ABP7L6B9</accession>